<feature type="compositionally biased region" description="Low complexity" evidence="2">
    <location>
        <begin position="570"/>
        <end position="584"/>
    </location>
</feature>
<feature type="compositionally biased region" description="Low complexity" evidence="2">
    <location>
        <begin position="604"/>
        <end position="615"/>
    </location>
</feature>
<dbReference type="InterPro" id="IPR028974">
    <property type="entry name" value="TSP_type-3_rpt"/>
</dbReference>
<dbReference type="Pfam" id="PF02412">
    <property type="entry name" value="TSP_3"/>
    <property type="match status" value="3"/>
</dbReference>
<dbReference type="Pfam" id="PF18990">
    <property type="entry name" value="DUF5723"/>
    <property type="match status" value="1"/>
</dbReference>
<evidence type="ECO:0000313" key="5">
    <source>
        <dbReference type="EMBL" id="MCI1188451.1"/>
    </source>
</evidence>
<evidence type="ECO:0000256" key="2">
    <source>
        <dbReference type="SAM" id="MobiDB-lite"/>
    </source>
</evidence>
<dbReference type="InterPro" id="IPR043781">
    <property type="entry name" value="DUF5723"/>
</dbReference>
<dbReference type="SUPFAM" id="SSF103647">
    <property type="entry name" value="TSP type-3 repeat"/>
    <property type="match status" value="1"/>
</dbReference>
<dbReference type="Gene3D" id="4.10.1080.10">
    <property type="entry name" value="TSP type-3 repeat"/>
    <property type="match status" value="1"/>
</dbReference>
<feature type="compositionally biased region" description="Pro residues" evidence="2">
    <location>
        <begin position="616"/>
        <end position="630"/>
    </location>
</feature>
<keyword evidence="6" id="KW-1185">Reference proteome</keyword>
<name>A0A9X2AFR2_9BACT</name>
<evidence type="ECO:0000256" key="1">
    <source>
        <dbReference type="ARBA" id="ARBA00022729"/>
    </source>
</evidence>
<feature type="signal peptide" evidence="3">
    <location>
        <begin position="1"/>
        <end position="28"/>
    </location>
</feature>
<feature type="region of interest" description="Disordered" evidence="2">
    <location>
        <begin position="570"/>
        <end position="664"/>
    </location>
</feature>
<feature type="domain" description="DUF5723" evidence="4">
    <location>
        <begin position="49"/>
        <end position="456"/>
    </location>
</feature>
<gene>
    <name evidence="5" type="ORF">MON38_13560</name>
</gene>
<dbReference type="GO" id="GO:0005509">
    <property type="term" value="F:calcium ion binding"/>
    <property type="evidence" value="ECO:0007669"/>
    <property type="project" value="InterPro"/>
</dbReference>
<proteinExistence type="predicted"/>
<comment type="caution">
    <text evidence="5">The sequence shown here is derived from an EMBL/GenBank/DDBJ whole genome shotgun (WGS) entry which is preliminary data.</text>
</comment>
<accession>A0A9X2AFR2</accession>
<evidence type="ECO:0000313" key="6">
    <source>
        <dbReference type="Proteomes" id="UP001139193"/>
    </source>
</evidence>
<protein>
    <submittedName>
        <fullName evidence="5">DUF5723 family protein</fullName>
    </submittedName>
</protein>
<feature type="compositionally biased region" description="Pro residues" evidence="2">
    <location>
        <begin position="588"/>
        <end position="603"/>
    </location>
</feature>
<feature type="compositionally biased region" description="Low complexity" evidence="2">
    <location>
        <begin position="631"/>
        <end position="650"/>
    </location>
</feature>
<evidence type="ECO:0000256" key="3">
    <source>
        <dbReference type="SAM" id="SignalP"/>
    </source>
</evidence>
<sequence length="664" mass="71205">MNNSNFWLRHLPGLAALCLLGGLRPAAAQGWTGLAQSNYGGTNALYLNPASLADSRHRFYLNVVGVDFNFYNSYLQLDLPGPAREFIDGTRPFRKEYLNEQLAGRPVFASITGEGRLPSLQLALGPRQGIAFTNRVRAFVQANNVSESLARLGRYGFDQADELGLADRLLTDNRFVLTAGAYHEFALSYARTLTANQTHFWKAGATVKYLVGLGGGYLQNDGTSYQVYDSDSIQVQSRNLSYGFVNPDLYNQKGFTAGSLYGAQQPGRGFGLDVGVTYEWRPDFEQYQYRMDGKDWTDNSRNKYRLRVGLALTDLGSISYNNEQYVHQAKLANTRTVQLGQLDTVKVNKADDLAPVLQRLVGLESQSRRFGSALPTTVRLSADYRLLKHLFAGLLWTQNLLPATTVGQRSINSLALTPRIEFSHLEVATPVLLANNYRKVQVGAMLRLGPLVLGSDNIGGLFGLTTTTGADLYLSLGFALHRHKLHDKDGDQVSDKLDKCPKIKGPWELKGCPDTDGDLVPDAADECPSVAGLARFKGCPDTDGDGIPDKLDACPTVAGLVEKNGCPATGAAPASPVVPADSTARPIAPSPVAPAEPAEPQPAVPTATPAAEVPASPRPAAPFSPAPVVPAPNTAAPDADGDGIPDALDACPAIAGPADKKGCP</sequence>
<dbReference type="GO" id="GO:0007155">
    <property type="term" value="P:cell adhesion"/>
    <property type="evidence" value="ECO:0007669"/>
    <property type="project" value="InterPro"/>
</dbReference>
<dbReference type="AlphaFoldDB" id="A0A9X2AFR2"/>
<dbReference type="EMBL" id="JALBGC010000003">
    <property type="protein sequence ID" value="MCI1188451.1"/>
    <property type="molecule type" value="Genomic_DNA"/>
</dbReference>
<dbReference type="Proteomes" id="UP001139193">
    <property type="component" value="Unassembled WGS sequence"/>
</dbReference>
<reference evidence="5" key="1">
    <citation type="submission" date="2022-03" db="EMBL/GenBank/DDBJ databases">
        <title>Bacterial whole genome sequence for Hymenobacter sp. DH14.</title>
        <authorList>
            <person name="Le V."/>
        </authorList>
    </citation>
    <scope>NUCLEOTIDE SEQUENCE</scope>
    <source>
        <strain evidence="5">DH14</strain>
    </source>
</reference>
<dbReference type="RefSeq" id="WP_241936709.1">
    <property type="nucleotide sequence ID" value="NZ_JALBGC010000003.1"/>
</dbReference>
<dbReference type="InterPro" id="IPR003367">
    <property type="entry name" value="Thrombospondin_3-like_rpt"/>
</dbReference>
<organism evidence="5 6">
    <name type="scientific">Hymenobacter cyanobacteriorum</name>
    <dbReference type="NCBI Taxonomy" id="2926463"/>
    <lineage>
        <taxon>Bacteria</taxon>
        <taxon>Pseudomonadati</taxon>
        <taxon>Bacteroidota</taxon>
        <taxon>Cytophagia</taxon>
        <taxon>Cytophagales</taxon>
        <taxon>Hymenobacteraceae</taxon>
        <taxon>Hymenobacter</taxon>
    </lineage>
</organism>
<feature type="chain" id="PRO_5040919481" evidence="3">
    <location>
        <begin position="29"/>
        <end position="664"/>
    </location>
</feature>
<evidence type="ECO:0000259" key="4">
    <source>
        <dbReference type="Pfam" id="PF18990"/>
    </source>
</evidence>
<keyword evidence="1 3" id="KW-0732">Signal</keyword>